<comment type="subunit">
    <text evidence="5">NDH-1 is composed of 14 different subunits. Subunits NuoB, C, D, E, F, and G constitute the peripheral sector of the complex.</text>
</comment>
<dbReference type="EC" id="7.1.1.-" evidence="5"/>
<evidence type="ECO:0000313" key="10">
    <source>
        <dbReference type="Proteomes" id="UP000247540"/>
    </source>
</evidence>
<organism evidence="9 10">
    <name type="scientific">Xylophilus ampelinus</name>
    <dbReference type="NCBI Taxonomy" id="54067"/>
    <lineage>
        <taxon>Bacteria</taxon>
        <taxon>Pseudomonadati</taxon>
        <taxon>Pseudomonadota</taxon>
        <taxon>Betaproteobacteria</taxon>
        <taxon>Burkholderiales</taxon>
        <taxon>Xylophilus</taxon>
    </lineage>
</organism>
<dbReference type="InterPro" id="IPR010218">
    <property type="entry name" value="NADH_DH_suC"/>
</dbReference>
<evidence type="ECO:0000256" key="5">
    <source>
        <dbReference type="HAMAP-Rule" id="MF_01357"/>
    </source>
</evidence>
<keyword evidence="5 6" id="KW-0520">NAD</keyword>
<evidence type="ECO:0000256" key="4">
    <source>
        <dbReference type="ARBA" id="ARBA00023075"/>
    </source>
</evidence>
<keyword evidence="5" id="KW-1003">Cell membrane</keyword>
<evidence type="ECO:0000259" key="8">
    <source>
        <dbReference type="Pfam" id="PF00329"/>
    </source>
</evidence>
<dbReference type="Gene3D" id="3.30.460.80">
    <property type="entry name" value="NADH:ubiquinone oxidoreductase, 30kDa subunit"/>
    <property type="match status" value="1"/>
</dbReference>
<evidence type="ECO:0000256" key="3">
    <source>
        <dbReference type="ARBA" id="ARBA00022719"/>
    </source>
</evidence>
<comment type="catalytic activity">
    <reaction evidence="5 7">
        <text>a quinone + NADH + 5 H(+)(in) = a quinol + NAD(+) + 4 H(+)(out)</text>
        <dbReference type="Rhea" id="RHEA:57888"/>
        <dbReference type="ChEBI" id="CHEBI:15378"/>
        <dbReference type="ChEBI" id="CHEBI:24646"/>
        <dbReference type="ChEBI" id="CHEBI:57540"/>
        <dbReference type="ChEBI" id="CHEBI:57945"/>
        <dbReference type="ChEBI" id="CHEBI:132124"/>
    </reaction>
</comment>
<feature type="domain" description="NADH:ubiquinone oxidoreductase 30kDa subunit" evidence="8">
    <location>
        <begin position="40"/>
        <end position="168"/>
    </location>
</feature>
<keyword evidence="4 5" id="KW-0830">Ubiquinone</keyword>
<keyword evidence="2 5" id="KW-0813">Transport</keyword>
<dbReference type="NCBIfam" id="NF004730">
    <property type="entry name" value="PRK06074.1-1"/>
    <property type="match status" value="1"/>
</dbReference>
<dbReference type="InterPro" id="IPR037232">
    <property type="entry name" value="NADH_quin_OxRdtase_su_C/D-like"/>
</dbReference>
<protein>
    <recommendedName>
        <fullName evidence="5">NADH-quinone oxidoreductase subunit C</fullName>
        <ecNumber evidence="5">7.1.1.-</ecNumber>
    </recommendedName>
    <alternativeName>
        <fullName evidence="5">NADH dehydrogenase I subunit C</fullName>
    </alternativeName>
    <alternativeName>
        <fullName evidence="5">NDH-1 subunit C</fullName>
    </alternativeName>
</protein>
<dbReference type="GO" id="GO:0005886">
    <property type="term" value="C:plasma membrane"/>
    <property type="evidence" value="ECO:0007669"/>
    <property type="project" value="UniProtKB-SubCell"/>
</dbReference>
<dbReference type="PANTHER" id="PTHR10884">
    <property type="entry name" value="NADH DEHYDROGENASE UBIQUINONE IRON-SULFUR PROTEIN 3"/>
    <property type="match status" value="1"/>
</dbReference>
<dbReference type="RefSeq" id="WP_110464363.1">
    <property type="nucleotide sequence ID" value="NZ_JAMOFZ010000001.1"/>
</dbReference>
<dbReference type="Pfam" id="PF00329">
    <property type="entry name" value="Complex1_30kDa"/>
    <property type="match status" value="1"/>
</dbReference>
<comment type="subcellular location">
    <subcellularLocation>
        <location evidence="5">Cell membrane</location>
        <topology evidence="5">Peripheral membrane protein</topology>
        <orientation evidence="5">Cytoplasmic side</orientation>
    </subcellularLocation>
</comment>
<name>A0A318SLL9_9BURK</name>
<accession>A0A318SLL9</accession>
<dbReference type="InterPro" id="IPR001268">
    <property type="entry name" value="NADH_UbQ_OxRdtase_30kDa_su"/>
</dbReference>
<evidence type="ECO:0000256" key="2">
    <source>
        <dbReference type="ARBA" id="ARBA00022448"/>
    </source>
</evidence>
<keyword evidence="5" id="KW-0472">Membrane</keyword>
<dbReference type="Proteomes" id="UP000247540">
    <property type="component" value="Unassembled WGS sequence"/>
</dbReference>
<comment type="function">
    <text evidence="5">NDH-1 shuttles electrons from NADH, via FMN and iron-sulfur (Fe-S) centers, to quinones in the respiratory chain. The immediate electron acceptor for the enzyme in this species is believed to be ubiquinone. Couples the redox reaction to proton translocation (for every two electrons transferred, four hydrogen ions are translocated across the cytoplasmic membrane), and thus conserves the redox energy in a proton gradient.</text>
</comment>
<proteinExistence type="inferred from homology"/>
<dbReference type="SUPFAM" id="SSF143243">
    <property type="entry name" value="Nqo5-like"/>
    <property type="match status" value="1"/>
</dbReference>
<evidence type="ECO:0000256" key="6">
    <source>
        <dbReference type="RuleBase" id="RU003456"/>
    </source>
</evidence>
<evidence type="ECO:0000256" key="7">
    <source>
        <dbReference type="RuleBase" id="RU003582"/>
    </source>
</evidence>
<gene>
    <name evidence="5" type="primary">nuoC</name>
    <name evidence="9" type="ORF">DFQ15_102120</name>
</gene>
<dbReference type="HAMAP" id="MF_01357">
    <property type="entry name" value="NDH1_NuoC"/>
    <property type="match status" value="1"/>
</dbReference>
<dbReference type="PANTHER" id="PTHR10884:SF14">
    <property type="entry name" value="NADH DEHYDROGENASE [UBIQUINONE] IRON-SULFUR PROTEIN 3, MITOCHONDRIAL"/>
    <property type="match status" value="1"/>
</dbReference>
<reference evidence="9 10" key="1">
    <citation type="submission" date="2018-06" db="EMBL/GenBank/DDBJ databases">
        <title>Genomic Encyclopedia of Type Strains, Phase III (KMG-III): the genomes of soil and plant-associated and newly described type strains.</title>
        <authorList>
            <person name="Whitman W."/>
        </authorList>
    </citation>
    <scope>NUCLEOTIDE SEQUENCE [LARGE SCALE GENOMIC DNA]</scope>
    <source>
        <strain evidence="9 10">CECT 7646</strain>
    </source>
</reference>
<dbReference type="InterPro" id="IPR020396">
    <property type="entry name" value="NADH_UbQ_OxRdtase_CS"/>
</dbReference>
<comment type="similarity">
    <text evidence="1 5 6">Belongs to the complex I 30 kDa subunit family.</text>
</comment>
<dbReference type="AlphaFoldDB" id="A0A318SLL9"/>
<evidence type="ECO:0000313" key="9">
    <source>
        <dbReference type="EMBL" id="PYE79388.1"/>
    </source>
</evidence>
<dbReference type="GO" id="GO:0008137">
    <property type="term" value="F:NADH dehydrogenase (ubiquinone) activity"/>
    <property type="evidence" value="ECO:0007669"/>
    <property type="project" value="InterPro"/>
</dbReference>
<dbReference type="GO" id="GO:0048038">
    <property type="term" value="F:quinone binding"/>
    <property type="evidence" value="ECO:0007669"/>
    <property type="project" value="UniProtKB-KW"/>
</dbReference>
<dbReference type="PROSITE" id="PS00542">
    <property type="entry name" value="COMPLEX1_30K"/>
    <property type="match status" value="1"/>
</dbReference>
<dbReference type="OrthoDB" id="9803286at2"/>
<keyword evidence="5 6" id="KW-1278">Translocase</keyword>
<keyword evidence="3 5" id="KW-0874">Quinone</keyword>
<evidence type="ECO:0000256" key="1">
    <source>
        <dbReference type="ARBA" id="ARBA00007569"/>
    </source>
</evidence>
<dbReference type="EMBL" id="QJTC01000002">
    <property type="protein sequence ID" value="PYE79388.1"/>
    <property type="molecule type" value="Genomic_DNA"/>
</dbReference>
<dbReference type="GO" id="GO:0050136">
    <property type="term" value="F:NADH dehydrogenase (quinone) (non-electrogenic) activity"/>
    <property type="evidence" value="ECO:0007669"/>
    <property type="project" value="UniProtKB-UniRule"/>
</dbReference>
<keyword evidence="10" id="KW-1185">Reference proteome</keyword>
<comment type="caution">
    <text evidence="9">The sequence shown here is derived from an EMBL/GenBank/DDBJ whole genome shotgun (WGS) entry which is preliminary data.</text>
</comment>
<sequence>MTDANPALAISPEALQEVLAAALGDKATRFVVRLGEVTVIVSADNYLAAMRTLRDAPGCRFEQLIDLCGVDYSEYRDGLWEGARYAAVTHLLSVSLNQRVRVKVFCADDDMPMVPSVTPLWSAANWFEREAFDLFGIVFDGHEDLRRILTDYGFIGHPFRKDFPLSGHVEMKYDPDMKRVVYQPVSIEPRVVTPRIIREDNYGGLLH</sequence>
<dbReference type="NCBIfam" id="TIGR01961">
    <property type="entry name" value="NuoC_fam"/>
    <property type="match status" value="1"/>
</dbReference>